<evidence type="ECO:0000313" key="2">
    <source>
        <dbReference type="EMBL" id="MPN57669.1"/>
    </source>
</evidence>
<feature type="compositionally biased region" description="Acidic residues" evidence="1">
    <location>
        <begin position="37"/>
        <end position="53"/>
    </location>
</feature>
<dbReference type="AlphaFoldDB" id="A0A645J4P5"/>
<comment type="caution">
    <text evidence="2">The sequence shown here is derived from an EMBL/GenBank/DDBJ whole genome shotgun (WGS) entry which is preliminary data.</text>
</comment>
<dbReference type="EMBL" id="VSSQ01129492">
    <property type="protein sequence ID" value="MPN57669.1"/>
    <property type="molecule type" value="Genomic_DNA"/>
</dbReference>
<proteinExistence type="predicted"/>
<accession>A0A645J4P5</accession>
<name>A0A645J4P5_9ZZZZ</name>
<protein>
    <submittedName>
        <fullName evidence="2">Uncharacterized protein</fullName>
    </submittedName>
</protein>
<organism evidence="2">
    <name type="scientific">bioreactor metagenome</name>
    <dbReference type="NCBI Taxonomy" id="1076179"/>
    <lineage>
        <taxon>unclassified sequences</taxon>
        <taxon>metagenomes</taxon>
        <taxon>ecological metagenomes</taxon>
    </lineage>
</organism>
<feature type="compositionally biased region" description="Polar residues" evidence="1">
    <location>
        <begin position="54"/>
        <end position="65"/>
    </location>
</feature>
<evidence type="ECO:0000256" key="1">
    <source>
        <dbReference type="SAM" id="MobiDB-lite"/>
    </source>
</evidence>
<feature type="compositionally biased region" description="Basic and acidic residues" evidence="1">
    <location>
        <begin position="26"/>
        <end position="36"/>
    </location>
</feature>
<gene>
    <name evidence="2" type="ORF">SDC9_205363</name>
</gene>
<reference evidence="2" key="1">
    <citation type="submission" date="2019-08" db="EMBL/GenBank/DDBJ databases">
        <authorList>
            <person name="Kucharzyk K."/>
            <person name="Murdoch R.W."/>
            <person name="Higgins S."/>
            <person name="Loffler F."/>
        </authorList>
    </citation>
    <scope>NUCLEOTIDE SEQUENCE</scope>
</reference>
<feature type="region of interest" description="Disordered" evidence="1">
    <location>
        <begin position="14"/>
        <end position="65"/>
    </location>
</feature>
<sequence length="65" mass="7360">MRVEEGARIVSLARAPREDVEDESEGAERRIVRGTDDVETEETEEEETVEEFSENTSAQEDSAEE</sequence>